<protein>
    <submittedName>
        <fullName evidence="5">TetM/TetW/TetO/TetS family tetracycline resistance ribosomal protection protein</fullName>
    </submittedName>
</protein>
<dbReference type="InterPro" id="IPR000640">
    <property type="entry name" value="EFG_V-like"/>
</dbReference>
<feature type="domain" description="Tr-type G" evidence="4">
    <location>
        <begin position="1"/>
        <end position="234"/>
    </location>
</feature>
<name>A0A9D2KFZ8_9FIRM</name>
<dbReference type="InterPro" id="IPR031157">
    <property type="entry name" value="G_TR_CS"/>
</dbReference>
<dbReference type="InterPro" id="IPR027417">
    <property type="entry name" value="P-loop_NTPase"/>
</dbReference>
<accession>A0A9D2KFZ8</accession>
<dbReference type="InterPro" id="IPR014721">
    <property type="entry name" value="Ribsml_uS5_D2-typ_fold_subgr"/>
</dbReference>
<dbReference type="PRINTS" id="PR00315">
    <property type="entry name" value="ELONGATNFCT"/>
</dbReference>
<sequence length="631" mass="68312">MKTLNIGIFAHIDAGKTTLSERILVEGGVLRREGSVDSGTAATDFLAIERARGISVRDATVTFAYNGTAIDLIDTPGHADLSEETELAIAAIDAAVLVVSARDGVEAQTELLLSMLEARRLPFAVFVNKCDLEPDPSAVTAALLSRIKREVLSFNTPASLLSPTWEEDAVTALSDEALLEGYLSGALPKERLSSALTQACSEGKIVPLLYGSARTGAGVRELLFVLTSYFSFPRREDAPFSAFVYQVEHRPNLGKLAHIRLFGGTLSVRQEVENARTGSFFKAGQLKRIRGGKYEDTDLLRDGETGAVTGLSDVRAGDFLGAPPPVSYTAPEAYLRVQVTAEPDKLPALKAALEELADEWPSLALEWVPEKRHLSVAIAGSVQAEVLKDTLLERFRLDAAIGAPSVVYRETIARPAWGFECYTMPKPCWAVVKFHLEPLSPGSGLVYESVCSEKKIAYRYQEHVRVSVPRALEQGRLGWKVTDLKVTLVDGEDHPQHTHPLDFFVATPMGIHDGLRNAGSVLLEPVLRLSLTAPEQAMGKLLSALRERRAVLDPPVVAGGTVSLEADIPAGETFGLNELAASLSGGRAAFLLKLKGYYPCPDGVGEARERVGVDPLDRSLWILHARGAYKK</sequence>
<proteinExistence type="predicted"/>
<dbReference type="PRINTS" id="PR01037">
    <property type="entry name" value="TCRTETOQM"/>
</dbReference>
<dbReference type="EMBL" id="DXAJ01000082">
    <property type="protein sequence ID" value="HJA02806.1"/>
    <property type="molecule type" value="Genomic_DNA"/>
</dbReference>
<dbReference type="Pfam" id="PF00679">
    <property type="entry name" value="EFG_C"/>
    <property type="match status" value="1"/>
</dbReference>
<dbReference type="SUPFAM" id="SSF54980">
    <property type="entry name" value="EF-G C-terminal domain-like"/>
    <property type="match status" value="2"/>
</dbReference>
<dbReference type="Pfam" id="PF00009">
    <property type="entry name" value="GTP_EFTU"/>
    <property type="match status" value="1"/>
</dbReference>
<dbReference type="SUPFAM" id="SSF50447">
    <property type="entry name" value="Translation proteins"/>
    <property type="match status" value="1"/>
</dbReference>
<evidence type="ECO:0000259" key="4">
    <source>
        <dbReference type="PROSITE" id="PS51722"/>
    </source>
</evidence>
<dbReference type="PANTHER" id="PTHR43261">
    <property type="entry name" value="TRANSLATION ELONGATION FACTOR G-RELATED"/>
    <property type="match status" value="1"/>
</dbReference>
<evidence type="ECO:0000313" key="5">
    <source>
        <dbReference type="EMBL" id="HJA02806.1"/>
    </source>
</evidence>
<dbReference type="NCBIfam" id="TIGR00231">
    <property type="entry name" value="small_GTP"/>
    <property type="match status" value="1"/>
</dbReference>
<keyword evidence="3" id="KW-0342">GTP-binding</keyword>
<dbReference type="PROSITE" id="PS00301">
    <property type="entry name" value="G_TR_1"/>
    <property type="match status" value="1"/>
</dbReference>
<keyword evidence="1" id="KW-0547">Nucleotide-binding</keyword>
<dbReference type="AlphaFoldDB" id="A0A9D2KFZ8"/>
<dbReference type="Gene3D" id="3.30.70.240">
    <property type="match status" value="1"/>
</dbReference>
<dbReference type="Pfam" id="PF03764">
    <property type="entry name" value="EFG_IV"/>
    <property type="match status" value="1"/>
</dbReference>
<dbReference type="PANTHER" id="PTHR43261:SF1">
    <property type="entry name" value="RIBOSOME-RELEASING FACTOR 2, MITOCHONDRIAL"/>
    <property type="match status" value="1"/>
</dbReference>
<gene>
    <name evidence="5" type="ORF">H9797_05455</name>
</gene>
<evidence type="ECO:0000256" key="3">
    <source>
        <dbReference type="ARBA" id="ARBA00023134"/>
    </source>
</evidence>
<dbReference type="GO" id="GO:0032790">
    <property type="term" value="P:ribosome disassembly"/>
    <property type="evidence" value="ECO:0007669"/>
    <property type="project" value="TreeGrafter"/>
</dbReference>
<dbReference type="Gene3D" id="2.40.30.10">
    <property type="entry name" value="Translation factors"/>
    <property type="match status" value="1"/>
</dbReference>
<dbReference type="SMART" id="SM00889">
    <property type="entry name" value="EFG_IV"/>
    <property type="match status" value="1"/>
</dbReference>
<dbReference type="PROSITE" id="PS51722">
    <property type="entry name" value="G_TR_2"/>
    <property type="match status" value="1"/>
</dbReference>
<reference evidence="5" key="1">
    <citation type="journal article" date="2021" name="PeerJ">
        <title>Extensive microbial diversity within the chicken gut microbiome revealed by metagenomics and culture.</title>
        <authorList>
            <person name="Gilroy R."/>
            <person name="Ravi A."/>
            <person name="Getino M."/>
            <person name="Pursley I."/>
            <person name="Horton D.L."/>
            <person name="Alikhan N.F."/>
            <person name="Baker D."/>
            <person name="Gharbi K."/>
            <person name="Hall N."/>
            <person name="Watson M."/>
            <person name="Adriaenssens E.M."/>
            <person name="Foster-Nyarko E."/>
            <person name="Jarju S."/>
            <person name="Secka A."/>
            <person name="Antonio M."/>
            <person name="Oren A."/>
            <person name="Chaudhuri R.R."/>
            <person name="La Ragione R."/>
            <person name="Hildebrand F."/>
            <person name="Pallen M.J."/>
        </authorList>
    </citation>
    <scope>NUCLEOTIDE SEQUENCE</scope>
    <source>
        <strain evidence="5">CHK156-179</strain>
    </source>
</reference>
<reference evidence="5" key="2">
    <citation type="submission" date="2021-04" db="EMBL/GenBank/DDBJ databases">
        <authorList>
            <person name="Gilroy R."/>
        </authorList>
    </citation>
    <scope>NUCLEOTIDE SEQUENCE</scope>
    <source>
        <strain evidence="5">CHK156-179</strain>
    </source>
</reference>
<dbReference type="GO" id="GO:0006412">
    <property type="term" value="P:translation"/>
    <property type="evidence" value="ECO:0007669"/>
    <property type="project" value="UniProtKB-KW"/>
</dbReference>
<dbReference type="SMART" id="SM00838">
    <property type="entry name" value="EFG_C"/>
    <property type="match status" value="1"/>
</dbReference>
<dbReference type="InterPro" id="IPR000795">
    <property type="entry name" value="T_Tr_GTP-bd_dom"/>
</dbReference>
<dbReference type="GO" id="GO:0005525">
    <property type="term" value="F:GTP binding"/>
    <property type="evidence" value="ECO:0007669"/>
    <property type="project" value="UniProtKB-KW"/>
</dbReference>
<dbReference type="Gene3D" id="3.30.70.870">
    <property type="entry name" value="Elongation Factor G (Translational Gtpase), domain 3"/>
    <property type="match status" value="1"/>
</dbReference>
<dbReference type="SUPFAM" id="SSF54211">
    <property type="entry name" value="Ribosomal protein S5 domain 2-like"/>
    <property type="match status" value="1"/>
</dbReference>
<dbReference type="InterPro" id="IPR020568">
    <property type="entry name" value="Ribosomal_Su5_D2-typ_SF"/>
</dbReference>
<dbReference type="Proteomes" id="UP000824221">
    <property type="component" value="Unassembled WGS sequence"/>
</dbReference>
<evidence type="ECO:0000313" key="6">
    <source>
        <dbReference type="Proteomes" id="UP000824221"/>
    </source>
</evidence>
<evidence type="ECO:0000256" key="2">
    <source>
        <dbReference type="ARBA" id="ARBA00022917"/>
    </source>
</evidence>
<dbReference type="SUPFAM" id="SSF52540">
    <property type="entry name" value="P-loop containing nucleoside triphosphate hydrolases"/>
    <property type="match status" value="1"/>
</dbReference>
<dbReference type="InterPro" id="IPR005517">
    <property type="entry name" value="Transl_elong_EFG/EF2_IV"/>
</dbReference>
<evidence type="ECO:0000256" key="1">
    <source>
        <dbReference type="ARBA" id="ARBA00022741"/>
    </source>
</evidence>
<dbReference type="Gene3D" id="3.40.50.300">
    <property type="entry name" value="P-loop containing nucleotide triphosphate hydrolases"/>
    <property type="match status" value="1"/>
</dbReference>
<dbReference type="InterPro" id="IPR035647">
    <property type="entry name" value="EFG_III/V"/>
</dbReference>
<dbReference type="InterPro" id="IPR005225">
    <property type="entry name" value="Small_GTP-bd"/>
</dbReference>
<dbReference type="Gene3D" id="3.30.230.10">
    <property type="match status" value="1"/>
</dbReference>
<comment type="caution">
    <text evidence="5">The sequence shown here is derived from an EMBL/GenBank/DDBJ whole genome shotgun (WGS) entry which is preliminary data.</text>
</comment>
<dbReference type="InterPro" id="IPR009000">
    <property type="entry name" value="Transl_B-barrel_sf"/>
</dbReference>
<organism evidence="5 6">
    <name type="scientific">Candidatus Gallimonas gallistercoris</name>
    <dbReference type="NCBI Taxonomy" id="2838602"/>
    <lineage>
        <taxon>Bacteria</taxon>
        <taxon>Bacillati</taxon>
        <taxon>Bacillota</taxon>
        <taxon>Clostridia</taxon>
        <taxon>Candidatus Gallimonas</taxon>
    </lineage>
</organism>
<keyword evidence="2" id="KW-0648">Protein biosynthesis</keyword>
<dbReference type="GO" id="GO:0003924">
    <property type="term" value="F:GTPase activity"/>
    <property type="evidence" value="ECO:0007669"/>
    <property type="project" value="InterPro"/>
</dbReference>